<evidence type="ECO:0000313" key="1">
    <source>
        <dbReference type="EMBL" id="MEQ2253143.1"/>
    </source>
</evidence>
<evidence type="ECO:0000313" key="2">
    <source>
        <dbReference type="Proteomes" id="UP001482620"/>
    </source>
</evidence>
<keyword evidence="2" id="KW-1185">Reference proteome</keyword>
<sequence length="102" mass="11023">MYSCFLLSKCFSSCSLYTTTQSDVLQGLESLSAAKVISLERCFAAVDGMNHTSSGICNRDSELCVEAGHAPCKCKGLAHFTLDTDSARPLDCVWDDAVKFAQ</sequence>
<name>A0ABV0V709_9TELE</name>
<organism evidence="1 2">
    <name type="scientific">Ilyodon furcidens</name>
    <name type="common">goldbreast splitfin</name>
    <dbReference type="NCBI Taxonomy" id="33524"/>
    <lineage>
        <taxon>Eukaryota</taxon>
        <taxon>Metazoa</taxon>
        <taxon>Chordata</taxon>
        <taxon>Craniata</taxon>
        <taxon>Vertebrata</taxon>
        <taxon>Euteleostomi</taxon>
        <taxon>Actinopterygii</taxon>
        <taxon>Neopterygii</taxon>
        <taxon>Teleostei</taxon>
        <taxon>Neoteleostei</taxon>
        <taxon>Acanthomorphata</taxon>
        <taxon>Ovalentaria</taxon>
        <taxon>Atherinomorphae</taxon>
        <taxon>Cyprinodontiformes</taxon>
        <taxon>Goodeidae</taxon>
        <taxon>Ilyodon</taxon>
    </lineage>
</organism>
<gene>
    <name evidence="1" type="ORF">ILYODFUR_029176</name>
</gene>
<reference evidence="1 2" key="1">
    <citation type="submission" date="2021-06" db="EMBL/GenBank/DDBJ databases">
        <authorList>
            <person name="Palmer J.M."/>
        </authorList>
    </citation>
    <scope>NUCLEOTIDE SEQUENCE [LARGE SCALE GENOMIC DNA]</scope>
    <source>
        <strain evidence="2">if_2019</strain>
        <tissue evidence="1">Muscle</tissue>
    </source>
</reference>
<proteinExistence type="predicted"/>
<comment type="caution">
    <text evidence="1">The sequence shown here is derived from an EMBL/GenBank/DDBJ whole genome shotgun (WGS) entry which is preliminary data.</text>
</comment>
<protein>
    <submittedName>
        <fullName evidence="1">Uncharacterized protein</fullName>
    </submittedName>
</protein>
<dbReference type="EMBL" id="JAHRIQ010096797">
    <property type="protein sequence ID" value="MEQ2253143.1"/>
    <property type="molecule type" value="Genomic_DNA"/>
</dbReference>
<dbReference type="Proteomes" id="UP001482620">
    <property type="component" value="Unassembled WGS sequence"/>
</dbReference>
<accession>A0ABV0V709</accession>